<dbReference type="SUPFAM" id="SSF90123">
    <property type="entry name" value="ABC transporter transmembrane region"/>
    <property type="match status" value="1"/>
</dbReference>
<dbReference type="Gene3D" id="3.40.50.300">
    <property type="entry name" value="P-loop containing nucleotide triphosphate hydrolases"/>
    <property type="match status" value="1"/>
</dbReference>
<evidence type="ECO:0000256" key="3">
    <source>
        <dbReference type="ARBA" id="ARBA00022692"/>
    </source>
</evidence>
<protein>
    <submittedName>
        <fullName evidence="11">ABC transporter</fullName>
    </submittedName>
</protein>
<feature type="domain" description="ABC transmembrane type-1" evidence="10">
    <location>
        <begin position="34"/>
        <end position="316"/>
    </location>
</feature>
<dbReference type="GO" id="GO:0016887">
    <property type="term" value="F:ATP hydrolysis activity"/>
    <property type="evidence" value="ECO:0007669"/>
    <property type="project" value="InterPro"/>
</dbReference>
<evidence type="ECO:0000256" key="8">
    <source>
        <dbReference type="SAM" id="Phobius"/>
    </source>
</evidence>
<dbReference type="Proteomes" id="UP000494216">
    <property type="component" value="Unassembled WGS sequence"/>
</dbReference>
<gene>
    <name evidence="11" type="ORF">METHB2_100055</name>
</gene>
<comment type="subcellular location">
    <subcellularLocation>
        <location evidence="1">Cell membrane</location>
        <topology evidence="1">Multi-pass membrane protein</topology>
    </subcellularLocation>
</comment>
<dbReference type="InterPro" id="IPR027417">
    <property type="entry name" value="P-loop_NTPase"/>
</dbReference>
<dbReference type="CDD" id="cd18575">
    <property type="entry name" value="ABC_6TM_bac_exporter_ABCB8_10_like"/>
    <property type="match status" value="1"/>
</dbReference>
<name>A0A8S0W8P8_9GAMM</name>
<keyword evidence="2" id="KW-0813">Transport</keyword>
<sequence>MKPTARQSTASVSDGLKAFSRLHDFIKPYYFRILLAILALIIAAAATLALPVAVRMIIDKGFLPAQAEIINSYFLILLTIVLLIAVFAAIRFYLVMWLGERIVADIRSKVYQHVIRMEPQFFEITRTGEVLSRLTTDTTLVQTVVGAGFSVTLRSSIMLLGSLFMLAITSVQLTALILILVPLVILPLLVFGRKVRRLSRTTQDLIAESSAIAGETLSAVNVVQSFVLENFFSRRFESSVTLSFEMALTRLKARALLSGFAVLIIFSAIMGVIWIGAQLVIAGQMSIGELSQFLIYALIVATSTAALSEVWGDVQRAAGAMERLMELLNTQSALPAQAKPIAIKHGITHPIHFDKVGFNYPSRPEQQALTDFTLSMSPGETIALVGPSGAGKSTVFQLLLRFYDPQQGKIILGGVDISKTDIHQLREQIGIVPQETVIFAADVWENIRYGKLDASNGDIYTAAQAAAADEFIQKLPEGYSTFLGERGSRLSGGQRQRIAIARAILKNPPVLLLDEATSALDAESEKLVQEAMEKLMKNRTTLVIAHRLATVLKANRIVVMNHGKIVAIGKHQELLSQGGLYARLAALQFGDSYDDHLITP</sequence>
<dbReference type="EMBL" id="CADCXN010000002">
    <property type="protein sequence ID" value="CAA9889414.1"/>
    <property type="molecule type" value="Genomic_DNA"/>
</dbReference>
<dbReference type="InterPro" id="IPR039421">
    <property type="entry name" value="Type_1_exporter"/>
</dbReference>
<dbReference type="FunFam" id="3.40.50.300:FF:000403">
    <property type="entry name" value="ATP-binding cassette sub-family B member 8, mitochondrial"/>
    <property type="match status" value="1"/>
</dbReference>
<dbReference type="PROSITE" id="PS50929">
    <property type="entry name" value="ABC_TM1F"/>
    <property type="match status" value="1"/>
</dbReference>
<dbReference type="InterPro" id="IPR011527">
    <property type="entry name" value="ABC1_TM_dom"/>
</dbReference>
<keyword evidence="12" id="KW-1185">Reference proteome</keyword>
<dbReference type="GO" id="GO:0005524">
    <property type="term" value="F:ATP binding"/>
    <property type="evidence" value="ECO:0007669"/>
    <property type="project" value="UniProtKB-KW"/>
</dbReference>
<organism evidence="11 12">
    <name type="scientific">Candidatus Methylobacter favarea</name>
    <dbReference type="NCBI Taxonomy" id="2707345"/>
    <lineage>
        <taxon>Bacteria</taxon>
        <taxon>Pseudomonadati</taxon>
        <taxon>Pseudomonadota</taxon>
        <taxon>Gammaproteobacteria</taxon>
        <taxon>Methylococcales</taxon>
        <taxon>Methylococcaceae</taxon>
        <taxon>Methylobacter</taxon>
    </lineage>
</organism>
<dbReference type="PANTHER" id="PTHR43394:SF1">
    <property type="entry name" value="ATP-BINDING CASSETTE SUB-FAMILY B MEMBER 10, MITOCHONDRIAL"/>
    <property type="match status" value="1"/>
</dbReference>
<dbReference type="AlphaFoldDB" id="A0A8S0W8P8"/>
<keyword evidence="6 8" id="KW-1133">Transmembrane helix</keyword>
<dbReference type="Gene3D" id="1.20.1560.10">
    <property type="entry name" value="ABC transporter type 1, transmembrane domain"/>
    <property type="match status" value="1"/>
</dbReference>
<proteinExistence type="predicted"/>
<dbReference type="PROSITE" id="PS00211">
    <property type="entry name" value="ABC_TRANSPORTER_1"/>
    <property type="match status" value="1"/>
</dbReference>
<dbReference type="CDD" id="cd03249">
    <property type="entry name" value="ABC_MTABC3_MDL1_MDL2"/>
    <property type="match status" value="1"/>
</dbReference>
<dbReference type="PROSITE" id="PS50893">
    <property type="entry name" value="ABC_TRANSPORTER_2"/>
    <property type="match status" value="1"/>
</dbReference>
<keyword evidence="4" id="KW-0547">Nucleotide-binding</keyword>
<evidence type="ECO:0000256" key="4">
    <source>
        <dbReference type="ARBA" id="ARBA00022741"/>
    </source>
</evidence>
<feature type="transmembrane region" description="Helical" evidence="8">
    <location>
        <begin position="29"/>
        <end position="52"/>
    </location>
</feature>
<keyword evidence="3 8" id="KW-0812">Transmembrane</keyword>
<dbReference type="PANTHER" id="PTHR43394">
    <property type="entry name" value="ATP-DEPENDENT PERMEASE MDL1, MITOCHONDRIAL"/>
    <property type="match status" value="1"/>
</dbReference>
<dbReference type="SMART" id="SM00382">
    <property type="entry name" value="AAA"/>
    <property type="match status" value="1"/>
</dbReference>
<evidence type="ECO:0000256" key="1">
    <source>
        <dbReference type="ARBA" id="ARBA00004651"/>
    </source>
</evidence>
<reference evidence="11 12" key="1">
    <citation type="submission" date="2020-02" db="EMBL/GenBank/DDBJ databases">
        <authorList>
            <person name="Hogendoorn C."/>
        </authorList>
    </citation>
    <scope>NUCLEOTIDE SEQUENCE [LARGE SCALE GENOMIC DNA]</scope>
    <source>
        <strain evidence="11">METHB21</strain>
    </source>
</reference>
<evidence type="ECO:0000256" key="6">
    <source>
        <dbReference type="ARBA" id="ARBA00022989"/>
    </source>
</evidence>
<dbReference type="NCBIfam" id="TIGR02204">
    <property type="entry name" value="MsbA_rel"/>
    <property type="match status" value="1"/>
</dbReference>
<evidence type="ECO:0000313" key="11">
    <source>
        <dbReference type="EMBL" id="CAA9889414.1"/>
    </source>
</evidence>
<dbReference type="InterPro" id="IPR003439">
    <property type="entry name" value="ABC_transporter-like_ATP-bd"/>
</dbReference>
<feature type="domain" description="ABC transporter" evidence="9">
    <location>
        <begin position="351"/>
        <end position="587"/>
    </location>
</feature>
<dbReference type="Pfam" id="PF00664">
    <property type="entry name" value="ABC_membrane"/>
    <property type="match status" value="1"/>
</dbReference>
<dbReference type="SUPFAM" id="SSF52540">
    <property type="entry name" value="P-loop containing nucleoside triphosphate hydrolases"/>
    <property type="match status" value="1"/>
</dbReference>
<feature type="transmembrane region" description="Helical" evidence="8">
    <location>
        <begin position="73"/>
        <end position="94"/>
    </location>
</feature>
<accession>A0A8S0W8P8</accession>
<keyword evidence="7 8" id="KW-0472">Membrane</keyword>
<dbReference type="InterPro" id="IPR036640">
    <property type="entry name" value="ABC1_TM_sf"/>
</dbReference>
<evidence type="ECO:0000313" key="12">
    <source>
        <dbReference type="Proteomes" id="UP000494216"/>
    </source>
</evidence>
<feature type="transmembrane region" description="Helical" evidence="8">
    <location>
        <begin position="163"/>
        <end position="191"/>
    </location>
</feature>
<dbReference type="InterPro" id="IPR011918">
    <property type="entry name" value="ABC_MsbA_ATP-bd"/>
</dbReference>
<evidence type="ECO:0000256" key="7">
    <source>
        <dbReference type="ARBA" id="ARBA00023136"/>
    </source>
</evidence>
<evidence type="ECO:0000259" key="10">
    <source>
        <dbReference type="PROSITE" id="PS50929"/>
    </source>
</evidence>
<comment type="caution">
    <text evidence="11">The sequence shown here is derived from an EMBL/GenBank/DDBJ whole genome shotgun (WGS) entry which is preliminary data.</text>
</comment>
<keyword evidence="5" id="KW-0067">ATP-binding</keyword>
<dbReference type="InterPro" id="IPR017871">
    <property type="entry name" value="ABC_transporter-like_CS"/>
</dbReference>
<dbReference type="GO" id="GO:0090374">
    <property type="term" value="P:oligopeptide export from mitochondrion"/>
    <property type="evidence" value="ECO:0007669"/>
    <property type="project" value="TreeGrafter"/>
</dbReference>
<dbReference type="RefSeq" id="WP_246246855.1">
    <property type="nucleotide sequence ID" value="NZ_CADCXN010000002.1"/>
</dbReference>
<dbReference type="GO" id="GO:0015421">
    <property type="term" value="F:ABC-type oligopeptide transporter activity"/>
    <property type="evidence" value="ECO:0007669"/>
    <property type="project" value="TreeGrafter"/>
</dbReference>
<dbReference type="InterPro" id="IPR003593">
    <property type="entry name" value="AAA+_ATPase"/>
</dbReference>
<evidence type="ECO:0000259" key="9">
    <source>
        <dbReference type="PROSITE" id="PS50893"/>
    </source>
</evidence>
<evidence type="ECO:0000256" key="5">
    <source>
        <dbReference type="ARBA" id="ARBA00022840"/>
    </source>
</evidence>
<dbReference type="GO" id="GO:0005886">
    <property type="term" value="C:plasma membrane"/>
    <property type="evidence" value="ECO:0007669"/>
    <property type="project" value="UniProtKB-SubCell"/>
</dbReference>
<evidence type="ECO:0000256" key="2">
    <source>
        <dbReference type="ARBA" id="ARBA00022448"/>
    </source>
</evidence>
<feature type="transmembrane region" description="Helical" evidence="8">
    <location>
        <begin position="255"/>
        <end position="281"/>
    </location>
</feature>
<dbReference type="Pfam" id="PF00005">
    <property type="entry name" value="ABC_tran"/>
    <property type="match status" value="1"/>
</dbReference>